<sequence length="72" mass="7576">MASRIVHGLATGVHATSSRRRPTPRHHAVWLLACAGMLMGAATDARSRPCGSSAPPLPKKSVRAHNQLLGVT</sequence>
<evidence type="ECO:0000256" key="1">
    <source>
        <dbReference type="SAM" id="MobiDB-lite"/>
    </source>
</evidence>
<evidence type="ECO:0000313" key="2">
    <source>
        <dbReference type="EMBL" id="ETV73399.1"/>
    </source>
</evidence>
<reference evidence="2" key="1">
    <citation type="submission" date="2013-12" db="EMBL/GenBank/DDBJ databases">
        <title>The Genome Sequence of Aphanomyces astaci APO3.</title>
        <authorList>
            <consortium name="The Broad Institute Genomics Platform"/>
            <person name="Russ C."/>
            <person name="Tyler B."/>
            <person name="van West P."/>
            <person name="Dieguez-Uribeondo J."/>
            <person name="Young S.K."/>
            <person name="Zeng Q."/>
            <person name="Gargeya S."/>
            <person name="Fitzgerald M."/>
            <person name="Abouelleil A."/>
            <person name="Alvarado L."/>
            <person name="Chapman S.B."/>
            <person name="Gainer-Dewar J."/>
            <person name="Goldberg J."/>
            <person name="Griggs A."/>
            <person name="Gujja S."/>
            <person name="Hansen M."/>
            <person name="Howarth C."/>
            <person name="Imamovic A."/>
            <person name="Ireland A."/>
            <person name="Larimer J."/>
            <person name="McCowan C."/>
            <person name="Murphy C."/>
            <person name="Pearson M."/>
            <person name="Poon T.W."/>
            <person name="Priest M."/>
            <person name="Roberts A."/>
            <person name="Saif S."/>
            <person name="Shea T."/>
            <person name="Sykes S."/>
            <person name="Wortman J."/>
            <person name="Nusbaum C."/>
            <person name="Birren B."/>
        </authorList>
    </citation>
    <scope>NUCLEOTIDE SEQUENCE [LARGE SCALE GENOMIC DNA]</scope>
    <source>
        <strain evidence="2">APO3</strain>
    </source>
</reference>
<proteinExistence type="predicted"/>
<dbReference type="AlphaFoldDB" id="W4G2W6"/>
<protein>
    <submittedName>
        <fullName evidence="2">Uncharacterized protein</fullName>
    </submittedName>
</protein>
<name>W4G2W6_APHAT</name>
<accession>W4G2W6</accession>
<feature type="region of interest" description="Disordered" evidence="1">
    <location>
        <begin position="1"/>
        <end position="24"/>
    </location>
</feature>
<organism evidence="2">
    <name type="scientific">Aphanomyces astaci</name>
    <name type="common">Crayfish plague agent</name>
    <dbReference type="NCBI Taxonomy" id="112090"/>
    <lineage>
        <taxon>Eukaryota</taxon>
        <taxon>Sar</taxon>
        <taxon>Stramenopiles</taxon>
        <taxon>Oomycota</taxon>
        <taxon>Saprolegniomycetes</taxon>
        <taxon>Saprolegniales</taxon>
        <taxon>Verrucalvaceae</taxon>
        <taxon>Aphanomyces</taxon>
    </lineage>
</organism>
<gene>
    <name evidence="2" type="ORF">H257_11894</name>
</gene>
<feature type="region of interest" description="Disordered" evidence="1">
    <location>
        <begin position="44"/>
        <end position="72"/>
    </location>
</feature>
<dbReference type="VEuPathDB" id="FungiDB:H257_11894"/>
<dbReference type="RefSeq" id="XP_009837274.1">
    <property type="nucleotide sequence ID" value="XM_009838972.1"/>
</dbReference>
<dbReference type="EMBL" id="KI913149">
    <property type="protein sequence ID" value="ETV73399.1"/>
    <property type="molecule type" value="Genomic_DNA"/>
</dbReference>
<dbReference type="GeneID" id="20813890"/>